<dbReference type="PROSITE" id="PS50902">
    <property type="entry name" value="FLAVODOXIN_LIKE"/>
    <property type="match status" value="1"/>
</dbReference>
<accession>A0A2S1LM61</accession>
<dbReference type="GO" id="GO:0016491">
    <property type="term" value="F:oxidoreductase activity"/>
    <property type="evidence" value="ECO:0007669"/>
    <property type="project" value="InterPro"/>
</dbReference>
<evidence type="ECO:0000313" key="4">
    <source>
        <dbReference type="EMBL" id="AWG24676.1"/>
    </source>
</evidence>
<gene>
    <name evidence="4" type="ORF">FK004_05220</name>
</gene>
<dbReference type="EMBL" id="CP020919">
    <property type="protein sequence ID" value="AWG24676.1"/>
    <property type="molecule type" value="Genomic_DNA"/>
</dbReference>
<dbReference type="InterPro" id="IPR008254">
    <property type="entry name" value="Flavodoxin/NO_synth"/>
</dbReference>
<feature type="region of interest" description="Disordered" evidence="1">
    <location>
        <begin position="213"/>
        <end position="235"/>
    </location>
</feature>
<dbReference type="InterPro" id="IPR005025">
    <property type="entry name" value="FMN_Rdtase-like_dom"/>
</dbReference>
<dbReference type="Gene3D" id="3.40.50.360">
    <property type="match status" value="1"/>
</dbReference>
<evidence type="ECO:0000259" key="3">
    <source>
        <dbReference type="PROSITE" id="PS50902"/>
    </source>
</evidence>
<dbReference type="InterPro" id="IPR013813">
    <property type="entry name" value="Endoribo_LPSP/chorism_mut-like"/>
</dbReference>
<dbReference type="GO" id="GO:0010181">
    <property type="term" value="F:FMN binding"/>
    <property type="evidence" value="ECO:0007669"/>
    <property type="project" value="InterPro"/>
</dbReference>
<dbReference type="PANTHER" id="PTHR43760">
    <property type="entry name" value="ENDORIBONUCLEASE-RELATED"/>
    <property type="match status" value="1"/>
</dbReference>
<protein>
    <submittedName>
        <fullName evidence="4">NAD(P)H:quinone oxidoreductase</fullName>
    </submittedName>
</protein>
<dbReference type="OrthoDB" id="9806350at2"/>
<feature type="chain" id="PRO_5015560515" evidence="2">
    <location>
        <begin position="23"/>
        <end position="389"/>
    </location>
</feature>
<keyword evidence="2" id="KW-0732">Signal</keyword>
<dbReference type="Proteomes" id="UP000244677">
    <property type="component" value="Chromosome"/>
</dbReference>
<dbReference type="InterPro" id="IPR029039">
    <property type="entry name" value="Flavoprotein-like_sf"/>
</dbReference>
<feature type="domain" description="Flavodoxin-like" evidence="3">
    <location>
        <begin position="29"/>
        <end position="211"/>
    </location>
</feature>
<dbReference type="CDD" id="cd02199">
    <property type="entry name" value="YjgF_YER057c_UK114_like_1"/>
    <property type="match status" value="1"/>
</dbReference>
<dbReference type="Pfam" id="PF03358">
    <property type="entry name" value="FMN_red"/>
    <property type="match status" value="1"/>
</dbReference>
<feature type="signal peptide" evidence="2">
    <location>
        <begin position="1"/>
        <end position="22"/>
    </location>
</feature>
<dbReference type="Pfam" id="PF14588">
    <property type="entry name" value="YjgF_endoribonc"/>
    <property type="match status" value="1"/>
</dbReference>
<dbReference type="PANTHER" id="PTHR43760:SF1">
    <property type="entry name" value="ENDORIBONUCLEASE L-PSP_CHORISMATE MUTASE-LIKE DOMAIN-CONTAINING PROTEIN"/>
    <property type="match status" value="1"/>
</dbReference>
<evidence type="ECO:0000313" key="5">
    <source>
        <dbReference type="Proteomes" id="UP000244677"/>
    </source>
</evidence>
<name>A0A2S1LM61_9FLAO</name>
<dbReference type="InterPro" id="IPR035959">
    <property type="entry name" value="RutC-like_sf"/>
</dbReference>
<dbReference type="SUPFAM" id="SSF52218">
    <property type="entry name" value="Flavoproteins"/>
    <property type="match status" value="1"/>
</dbReference>
<dbReference type="Gene3D" id="3.30.1330.40">
    <property type="entry name" value="RutC-like"/>
    <property type="match status" value="1"/>
</dbReference>
<evidence type="ECO:0000256" key="1">
    <source>
        <dbReference type="SAM" id="MobiDB-lite"/>
    </source>
</evidence>
<dbReference type="SUPFAM" id="SSF55298">
    <property type="entry name" value="YjgF-like"/>
    <property type="match status" value="1"/>
</dbReference>
<reference evidence="4 5" key="1">
    <citation type="submission" date="2017-04" db="EMBL/GenBank/DDBJ databases">
        <title>Complete genome sequence of Flavobacterium kingsejong AJ004.</title>
        <authorList>
            <person name="Lee P.C."/>
        </authorList>
    </citation>
    <scope>NUCLEOTIDE SEQUENCE [LARGE SCALE GENOMIC DNA]</scope>
    <source>
        <strain evidence="4 5">AJ004</strain>
    </source>
</reference>
<feature type="compositionally biased region" description="Polar residues" evidence="1">
    <location>
        <begin position="219"/>
        <end position="235"/>
    </location>
</feature>
<dbReference type="RefSeq" id="WP_108736310.1">
    <property type="nucleotide sequence ID" value="NZ_CP020919.1"/>
</dbReference>
<dbReference type="AlphaFoldDB" id="A0A2S1LM61"/>
<dbReference type="KEGG" id="fki:FK004_05220"/>
<organism evidence="4 5">
    <name type="scientific">Flavobacterium kingsejongi</name>
    <dbReference type="NCBI Taxonomy" id="1678728"/>
    <lineage>
        <taxon>Bacteria</taxon>
        <taxon>Pseudomonadati</taxon>
        <taxon>Bacteroidota</taxon>
        <taxon>Flavobacteriia</taxon>
        <taxon>Flavobacteriales</taxon>
        <taxon>Flavobacteriaceae</taxon>
        <taxon>Flavobacterium</taxon>
    </lineage>
</organism>
<dbReference type="NCBIfam" id="NF002999">
    <property type="entry name" value="PRK03767.1"/>
    <property type="match status" value="1"/>
</dbReference>
<keyword evidence="5" id="KW-1185">Reference proteome</keyword>
<evidence type="ECO:0000256" key="2">
    <source>
        <dbReference type="SAM" id="SignalP"/>
    </source>
</evidence>
<proteinExistence type="predicted"/>
<sequence>MKNIILTCLLLLLSTGVQKVQAQSKETNILILIHSQNGGTYTLAKAISEGAVSYPDTKVTIKRVPSINPKEKINAAVAKLSAATIEELAGYDGIAFGSPVHFANISADMSSFFGQSIPIWTARSLEGKPATVFMAAGSGAGREAAIQSFWNTLAVHGMIIIPTGLMGTDKLDKTTPQGNTPFGAASIAHADGSGPTASELNLAREQGKALAKAAKGLKTQSSNQNTPATSDKTISPDINTVVKDAGIVIPPAPKPVGNYVPFVISDHKVYINQVALQDGKILYPGKVGTTAITEEQAKAATYQTMLNVIAVLKEACGGDLNKVKRCIQLTGYFNTTPEYTQHAGLMNAASDLAVKVFGEKGKHARATIGAVSLPVNSAVEIQAIFEIEE</sequence>